<feature type="region of interest" description="Disordered" evidence="8">
    <location>
        <begin position="1"/>
        <end position="60"/>
    </location>
</feature>
<dbReference type="GO" id="GO:0000978">
    <property type="term" value="F:RNA polymerase II cis-regulatory region sequence-specific DNA binding"/>
    <property type="evidence" value="ECO:0007669"/>
    <property type="project" value="InterPro"/>
</dbReference>
<dbReference type="InterPro" id="IPR051059">
    <property type="entry name" value="VerF-like"/>
</dbReference>
<feature type="compositionally biased region" description="Basic residues" evidence="8">
    <location>
        <begin position="365"/>
        <end position="382"/>
    </location>
</feature>
<organism evidence="10 11">
    <name type="scientific">Lineolata rhizophorae</name>
    <dbReference type="NCBI Taxonomy" id="578093"/>
    <lineage>
        <taxon>Eukaryota</taxon>
        <taxon>Fungi</taxon>
        <taxon>Dikarya</taxon>
        <taxon>Ascomycota</taxon>
        <taxon>Pezizomycotina</taxon>
        <taxon>Dothideomycetes</taxon>
        <taxon>Dothideomycetes incertae sedis</taxon>
        <taxon>Lineolatales</taxon>
        <taxon>Lineolataceae</taxon>
        <taxon>Lineolata</taxon>
    </lineage>
</organism>
<feature type="compositionally biased region" description="Low complexity" evidence="8">
    <location>
        <begin position="483"/>
        <end position="495"/>
    </location>
</feature>
<feature type="compositionally biased region" description="Low complexity" evidence="8">
    <location>
        <begin position="416"/>
        <end position="427"/>
    </location>
</feature>
<dbReference type="CDD" id="cd12148">
    <property type="entry name" value="fungal_TF_MHR"/>
    <property type="match status" value="1"/>
</dbReference>
<gene>
    <name evidence="10" type="ORF">BDY21DRAFT_420118</name>
</gene>
<feature type="compositionally biased region" description="Pro residues" evidence="8">
    <location>
        <begin position="43"/>
        <end position="53"/>
    </location>
</feature>
<keyword evidence="5" id="KW-0862">Zinc</keyword>
<dbReference type="Pfam" id="PF04082">
    <property type="entry name" value="Fungal_trans"/>
    <property type="match status" value="1"/>
</dbReference>
<keyword evidence="4 7" id="KW-0863">Zinc-finger</keyword>
<dbReference type="GO" id="GO:0005634">
    <property type="term" value="C:nucleus"/>
    <property type="evidence" value="ECO:0007669"/>
    <property type="project" value="UniProtKB-SubCell"/>
</dbReference>
<dbReference type="AlphaFoldDB" id="A0A6A6P6J5"/>
<accession>A0A6A6P6J5</accession>
<dbReference type="Gene3D" id="3.30.160.60">
    <property type="entry name" value="Classic Zinc Finger"/>
    <property type="match status" value="2"/>
</dbReference>
<evidence type="ECO:0000313" key="11">
    <source>
        <dbReference type="Proteomes" id="UP000799766"/>
    </source>
</evidence>
<feature type="region of interest" description="Disordered" evidence="8">
    <location>
        <begin position="599"/>
        <end position="621"/>
    </location>
</feature>
<evidence type="ECO:0000256" key="7">
    <source>
        <dbReference type="PROSITE-ProRule" id="PRU00042"/>
    </source>
</evidence>
<feature type="region of interest" description="Disordered" evidence="8">
    <location>
        <begin position="125"/>
        <end position="185"/>
    </location>
</feature>
<dbReference type="InterPro" id="IPR036236">
    <property type="entry name" value="Znf_C2H2_sf"/>
</dbReference>
<keyword evidence="6" id="KW-0539">Nucleus</keyword>
<dbReference type="Proteomes" id="UP000799766">
    <property type="component" value="Unassembled WGS sequence"/>
</dbReference>
<dbReference type="PANTHER" id="PTHR40626:SF10">
    <property type="entry name" value="C2H2-TYPE DOMAIN-CONTAINING PROTEIN"/>
    <property type="match status" value="1"/>
</dbReference>
<dbReference type="SMART" id="SM00355">
    <property type="entry name" value="ZnF_C2H2"/>
    <property type="match status" value="2"/>
</dbReference>
<evidence type="ECO:0000256" key="1">
    <source>
        <dbReference type="ARBA" id="ARBA00004123"/>
    </source>
</evidence>
<feature type="compositionally biased region" description="Low complexity" evidence="8">
    <location>
        <begin position="163"/>
        <end position="183"/>
    </location>
</feature>
<evidence type="ECO:0000256" key="3">
    <source>
        <dbReference type="ARBA" id="ARBA00022737"/>
    </source>
</evidence>
<evidence type="ECO:0000256" key="6">
    <source>
        <dbReference type="ARBA" id="ARBA00023242"/>
    </source>
</evidence>
<keyword evidence="3" id="KW-0677">Repeat</keyword>
<feature type="compositionally biased region" description="Low complexity" evidence="8">
    <location>
        <begin position="11"/>
        <end position="42"/>
    </location>
</feature>
<dbReference type="GO" id="GO:0008270">
    <property type="term" value="F:zinc ion binding"/>
    <property type="evidence" value="ECO:0007669"/>
    <property type="project" value="UniProtKB-KW"/>
</dbReference>
<dbReference type="GO" id="GO:0000785">
    <property type="term" value="C:chromatin"/>
    <property type="evidence" value="ECO:0007669"/>
    <property type="project" value="TreeGrafter"/>
</dbReference>
<feature type="domain" description="C2H2-type" evidence="9">
    <location>
        <begin position="65"/>
        <end position="92"/>
    </location>
</feature>
<proteinExistence type="predicted"/>
<dbReference type="InterPro" id="IPR013087">
    <property type="entry name" value="Znf_C2H2_type"/>
</dbReference>
<feature type="compositionally biased region" description="Low complexity" evidence="8">
    <location>
        <begin position="949"/>
        <end position="959"/>
    </location>
</feature>
<dbReference type="PROSITE" id="PS50157">
    <property type="entry name" value="ZINC_FINGER_C2H2_2"/>
    <property type="match status" value="2"/>
</dbReference>
<dbReference type="InterPro" id="IPR007219">
    <property type="entry name" value="XnlR_reg_dom"/>
</dbReference>
<dbReference type="PROSITE" id="PS00028">
    <property type="entry name" value="ZINC_FINGER_C2H2_1"/>
    <property type="match status" value="2"/>
</dbReference>
<comment type="subcellular location">
    <subcellularLocation>
        <location evidence="1">Nucleus</location>
    </subcellularLocation>
</comment>
<evidence type="ECO:0000256" key="5">
    <source>
        <dbReference type="ARBA" id="ARBA00022833"/>
    </source>
</evidence>
<evidence type="ECO:0000256" key="4">
    <source>
        <dbReference type="ARBA" id="ARBA00022771"/>
    </source>
</evidence>
<evidence type="ECO:0000256" key="2">
    <source>
        <dbReference type="ARBA" id="ARBA00022723"/>
    </source>
</evidence>
<feature type="region of interest" description="Disordered" evidence="8">
    <location>
        <begin position="931"/>
        <end position="1007"/>
    </location>
</feature>
<feature type="compositionally biased region" description="Acidic residues" evidence="8">
    <location>
        <begin position="346"/>
        <end position="357"/>
    </location>
</feature>
<evidence type="ECO:0000313" key="10">
    <source>
        <dbReference type="EMBL" id="KAF2459626.1"/>
    </source>
</evidence>
<feature type="compositionally biased region" description="Basic and acidic residues" evidence="8">
    <location>
        <begin position="968"/>
        <end position="979"/>
    </location>
</feature>
<feature type="compositionally biased region" description="Basic and acidic residues" evidence="8">
    <location>
        <begin position="933"/>
        <end position="948"/>
    </location>
</feature>
<feature type="compositionally biased region" description="Low complexity" evidence="8">
    <location>
        <begin position="145"/>
        <end position="155"/>
    </location>
</feature>
<evidence type="ECO:0000256" key="8">
    <source>
        <dbReference type="SAM" id="MobiDB-lite"/>
    </source>
</evidence>
<sequence length="1214" mass="128398">MTASAANGAVTASKPSNSTNKTSPSSSTARQMEAPQQLLPQSAFPPPQPPQPPLLTKTGRIKKTYTCRGCHKVFKRSEHCTRHERVHTQEKPFSCRYCDRRYARKDLVKRHERTLHAAEFNAAAAAQANESNKPTSSNKKKDKPASSPSPSSAASTQARKSPTHTPSPSLHHHPSQPSSPASTRTFTPTIKHERHFPTITASSSSCSSLTSTTHHDPFPDLAEFYPGIFSRLDPPAPATTSTTAAAAAEAALASPLGIPVGSPTVEDVTAATFDPPEALHARACGGGASVGAMGPGRWASPISSRGCDSGVDVGGGAGPEGMAWGNVTEEEVLELSYLGTRGFEDEDLLADEDDEDLGGGMDRPPKRRRRDGARLPRHHRQHLLQSHRPGGSGMQSMLPALPPFLGEDSTAATTGGAAAAVGGSTAGQEGPGGSMGASAVELGGLDLFRDFMFDPNMPFDLGENGIVEAVAPPEVEEEEQQEQEQQQQQQHSAAAAVTIVSDAATAAASSSHDEVAISTTTTATSTLNNAAHERRPSDSAISPATLFHCDTPSFAHGQSRRLFEQLPQVLREKGDSGPPAFSFNEGVHRAVCADAEKRLGASDGSSSGGGGGRATPATGPAPAAAAVLPTALELQRFFTSYVDCFHRHLPVVHLASYDPAAAPSPLTLAMCAIGALYRLSRKRAAALYEAAARMLDGAVAESRARSPTSPCPLWVAQGKLLLSMFGIFSGQPAMVLGEMERLGFFVNEYRLRRAALANSSARDPNISWEDWIARESEKRLLCGFFISSNMVSVTYNALHAYSITEDLVVEMPDEERLWNARSAEHWQQLRADGATVTSRRTIREAMATLIFGESGGEDDDDDGAPIRISGFALQAIMHAVNIHMWNVLQFTQSFSRCAFDDAANEALRAHLISAASTALTRCHHVLTQGAAIGRDDGGGDGGGDKKGGPDPTAAAAAAAAGGGEDDAKDGAEQHQRPHGDAASSASATNPHEHPPGPGAPGSASPWNSHEGPLMFNCQALLRIAYVRLFTPASTYPRMTLLAAGGEGAEVAAAAAAYAAAPVRAAARSGFLTRAAATAYEGFLSPVRVGHLLVRKTAAFSWSIEHAVSAWDSALFLTKWVHTVERQGRARPPDPDEASILDQLRGLLAEVESDFVDAEAGRRSLAGAVARAWGSFLDDVWVWGCTPRMGFILKVLAAEYEKDFQKGLEEAEAEA</sequence>
<dbReference type="OrthoDB" id="10018191at2759"/>
<feature type="region of interest" description="Disordered" evidence="8">
    <location>
        <begin position="474"/>
        <end position="495"/>
    </location>
</feature>
<evidence type="ECO:0000259" key="9">
    <source>
        <dbReference type="PROSITE" id="PS50157"/>
    </source>
</evidence>
<keyword evidence="2" id="KW-0479">Metal-binding</keyword>
<dbReference type="GO" id="GO:0000981">
    <property type="term" value="F:DNA-binding transcription factor activity, RNA polymerase II-specific"/>
    <property type="evidence" value="ECO:0007669"/>
    <property type="project" value="InterPro"/>
</dbReference>
<name>A0A6A6P6J5_9PEZI</name>
<dbReference type="SUPFAM" id="SSF57667">
    <property type="entry name" value="beta-beta-alpha zinc fingers"/>
    <property type="match status" value="1"/>
</dbReference>
<dbReference type="GO" id="GO:0006351">
    <property type="term" value="P:DNA-templated transcription"/>
    <property type="evidence" value="ECO:0007669"/>
    <property type="project" value="InterPro"/>
</dbReference>
<protein>
    <recommendedName>
        <fullName evidence="9">C2H2-type domain-containing protein</fullName>
    </recommendedName>
</protein>
<feature type="region of interest" description="Disordered" evidence="8">
    <location>
        <begin position="416"/>
        <end position="435"/>
    </location>
</feature>
<feature type="domain" description="C2H2-type" evidence="9">
    <location>
        <begin position="93"/>
        <end position="121"/>
    </location>
</feature>
<dbReference type="PANTHER" id="PTHR40626">
    <property type="entry name" value="MIP31509P"/>
    <property type="match status" value="1"/>
</dbReference>
<keyword evidence="11" id="KW-1185">Reference proteome</keyword>
<feature type="region of interest" description="Disordered" evidence="8">
    <location>
        <begin position="346"/>
        <end position="411"/>
    </location>
</feature>
<dbReference type="EMBL" id="MU001675">
    <property type="protein sequence ID" value="KAF2459626.1"/>
    <property type="molecule type" value="Genomic_DNA"/>
</dbReference>
<reference evidence="10" key="1">
    <citation type="journal article" date="2020" name="Stud. Mycol.">
        <title>101 Dothideomycetes genomes: a test case for predicting lifestyles and emergence of pathogens.</title>
        <authorList>
            <person name="Haridas S."/>
            <person name="Albert R."/>
            <person name="Binder M."/>
            <person name="Bloem J."/>
            <person name="Labutti K."/>
            <person name="Salamov A."/>
            <person name="Andreopoulos B."/>
            <person name="Baker S."/>
            <person name="Barry K."/>
            <person name="Bills G."/>
            <person name="Bluhm B."/>
            <person name="Cannon C."/>
            <person name="Castanera R."/>
            <person name="Culley D."/>
            <person name="Daum C."/>
            <person name="Ezra D."/>
            <person name="Gonzalez J."/>
            <person name="Henrissat B."/>
            <person name="Kuo A."/>
            <person name="Liang C."/>
            <person name="Lipzen A."/>
            <person name="Lutzoni F."/>
            <person name="Magnuson J."/>
            <person name="Mondo S."/>
            <person name="Nolan M."/>
            <person name="Ohm R."/>
            <person name="Pangilinan J."/>
            <person name="Park H.-J."/>
            <person name="Ramirez L."/>
            <person name="Alfaro M."/>
            <person name="Sun H."/>
            <person name="Tritt A."/>
            <person name="Yoshinaga Y."/>
            <person name="Zwiers L.-H."/>
            <person name="Turgeon B."/>
            <person name="Goodwin S."/>
            <person name="Spatafora J."/>
            <person name="Crous P."/>
            <person name="Grigoriev I."/>
        </authorList>
    </citation>
    <scope>NUCLEOTIDE SEQUENCE</scope>
    <source>
        <strain evidence="10">ATCC 16933</strain>
    </source>
</reference>